<feature type="compositionally biased region" description="Pro residues" evidence="5">
    <location>
        <begin position="1"/>
        <end position="10"/>
    </location>
</feature>
<keyword evidence="2" id="KW-0238">DNA-binding</keyword>
<dbReference type="InterPro" id="IPR011006">
    <property type="entry name" value="CheY-like_superfamily"/>
</dbReference>
<sequence length="359" mass="39662">MPQPTSPAPLRPEHTSPIQDDEIQFAEETEDERPESSWKILIVDDEAEVHEITKLALDDVTFEGRSLSFISAYSARQAKALIQAYPDIAIIFLDVVMETEDAGLALINYVRTEQDNSTTRIILRTGQPGQAPEDIVVVNYGIDDYKTKTELTARKLLISVITALRTYSVMVQMLEQAAQDSPAAGREGQMGQLAEKLRSRQGGGAGAIAGPLHTMSMVSRIARMVLRIMDGQSTQLGISQSKLAVLMYLSSEPEGTSPSTLAKHCGVSRAAMTGLLDGLTQDSYVERTVHPSDRRALRVKLTPAGRHFLEQIGPQQVQMSELMESLDPTERQTLMELMMRFIRVLDEQPEPAHDSPETT</sequence>
<dbReference type="CDD" id="cd00156">
    <property type="entry name" value="REC"/>
    <property type="match status" value="1"/>
</dbReference>
<reference evidence="8" key="1">
    <citation type="submission" date="2020-10" db="EMBL/GenBank/DDBJ databases">
        <authorList>
            <person name="Castelo-Branco R."/>
            <person name="Eusebio N."/>
            <person name="Adriana R."/>
            <person name="Vieira A."/>
            <person name="Brugerolle De Fraissinette N."/>
            <person name="Rezende De Castro R."/>
            <person name="Schneider M.P."/>
            <person name="Vasconcelos V."/>
            <person name="Leao P.N."/>
        </authorList>
    </citation>
    <scope>NUCLEOTIDE SEQUENCE</scope>
    <source>
        <strain evidence="8">LEGE 07310</strain>
    </source>
</reference>
<dbReference type="RefSeq" id="WP_193905809.1">
    <property type="nucleotide sequence ID" value="NZ_JADEXG010000013.1"/>
</dbReference>
<evidence type="ECO:0000256" key="5">
    <source>
        <dbReference type="SAM" id="MobiDB-lite"/>
    </source>
</evidence>
<feature type="domain" description="Response regulatory" evidence="6">
    <location>
        <begin position="39"/>
        <end position="163"/>
    </location>
</feature>
<evidence type="ECO:0000259" key="6">
    <source>
        <dbReference type="PROSITE" id="PS50110"/>
    </source>
</evidence>
<dbReference type="InterPro" id="IPR001789">
    <property type="entry name" value="Sig_transdc_resp-reg_receiver"/>
</dbReference>
<keyword evidence="9" id="KW-1185">Reference proteome</keyword>
<dbReference type="SUPFAM" id="SSF46785">
    <property type="entry name" value="Winged helix' DNA-binding domain"/>
    <property type="match status" value="1"/>
</dbReference>
<dbReference type="Pfam" id="PF12802">
    <property type="entry name" value="MarR_2"/>
    <property type="match status" value="1"/>
</dbReference>
<dbReference type="SUPFAM" id="SSF52172">
    <property type="entry name" value="CheY-like"/>
    <property type="match status" value="1"/>
</dbReference>
<organism evidence="8 9">
    <name type="scientific">Vasconcelosia minhoensis LEGE 07310</name>
    <dbReference type="NCBI Taxonomy" id="915328"/>
    <lineage>
        <taxon>Bacteria</taxon>
        <taxon>Bacillati</taxon>
        <taxon>Cyanobacteriota</taxon>
        <taxon>Cyanophyceae</taxon>
        <taxon>Nodosilineales</taxon>
        <taxon>Cymatolegaceae</taxon>
        <taxon>Vasconcelosia</taxon>
        <taxon>Vasconcelosia minhoensis</taxon>
    </lineage>
</organism>
<name>A0A8J7A5Y0_9CYAN</name>
<dbReference type="AlphaFoldDB" id="A0A8J7A5Y0"/>
<dbReference type="SMART" id="SM00347">
    <property type="entry name" value="HTH_MARR"/>
    <property type="match status" value="1"/>
</dbReference>
<dbReference type="PROSITE" id="PS50110">
    <property type="entry name" value="RESPONSE_REGULATORY"/>
    <property type="match status" value="1"/>
</dbReference>
<dbReference type="PANTHER" id="PTHR42756:SF1">
    <property type="entry name" value="TRANSCRIPTIONAL REPRESSOR OF EMRAB OPERON"/>
    <property type="match status" value="1"/>
</dbReference>
<dbReference type="Pfam" id="PF00072">
    <property type="entry name" value="Response_reg"/>
    <property type="match status" value="1"/>
</dbReference>
<feature type="region of interest" description="Disordered" evidence="5">
    <location>
        <begin position="1"/>
        <end position="33"/>
    </location>
</feature>
<feature type="modified residue" description="4-aspartylphosphate" evidence="4">
    <location>
        <position position="94"/>
    </location>
</feature>
<protein>
    <submittedName>
        <fullName evidence="8">MarR family transcriptional regulator</fullName>
    </submittedName>
</protein>
<evidence type="ECO:0000313" key="9">
    <source>
        <dbReference type="Proteomes" id="UP000636505"/>
    </source>
</evidence>
<comment type="caution">
    <text evidence="8">The sequence shown here is derived from an EMBL/GenBank/DDBJ whole genome shotgun (WGS) entry which is preliminary data.</text>
</comment>
<keyword evidence="4" id="KW-0597">Phosphoprotein</keyword>
<accession>A0A8J7A5Y0</accession>
<dbReference type="Proteomes" id="UP000636505">
    <property type="component" value="Unassembled WGS sequence"/>
</dbReference>
<evidence type="ECO:0000259" key="7">
    <source>
        <dbReference type="PROSITE" id="PS50995"/>
    </source>
</evidence>
<dbReference type="PRINTS" id="PR00598">
    <property type="entry name" value="HTHMARR"/>
</dbReference>
<evidence type="ECO:0000256" key="1">
    <source>
        <dbReference type="ARBA" id="ARBA00023015"/>
    </source>
</evidence>
<dbReference type="GO" id="GO:0003677">
    <property type="term" value="F:DNA binding"/>
    <property type="evidence" value="ECO:0007669"/>
    <property type="project" value="UniProtKB-KW"/>
</dbReference>
<dbReference type="PANTHER" id="PTHR42756">
    <property type="entry name" value="TRANSCRIPTIONAL REGULATOR, MARR"/>
    <property type="match status" value="1"/>
</dbReference>
<dbReference type="InterPro" id="IPR036388">
    <property type="entry name" value="WH-like_DNA-bd_sf"/>
</dbReference>
<feature type="domain" description="HTH marR-type" evidence="7">
    <location>
        <begin position="211"/>
        <end position="343"/>
    </location>
</feature>
<dbReference type="InterPro" id="IPR000835">
    <property type="entry name" value="HTH_MarR-typ"/>
</dbReference>
<evidence type="ECO:0000256" key="3">
    <source>
        <dbReference type="ARBA" id="ARBA00023163"/>
    </source>
</evidence>
<dbReference type="Gene3D" id="3.40.50.2300">
    <property type="match status" value="1"/>
</dbReference>
<keyword evidence="1" id="KW-0805">Transcription regulation</keyword>
<evidence type="ECO:0000313" key="8">
    <source>
        <dbReference type="EMBL" id="MBE9077147.1"/>
    </source>
</evidence>
<proteinExistence type="predicted"/>
<feature type="compositionally biased region" description="Acidic residues" evidence="5">
    <location>
        <begin position="19"/>
        <end position="33"/>
    </location>
</feature>
<dbReference type="InterPro" id="IPR036390">
    <property type="entry name" value="WH_DNA-bd_sf"/>
</dbReference>
<dbReference type="GO" id="GO:0003700">
    <property type="term" value="F:DNA-binding transcription factor activity"/>
    <property type="evidence" value="ECO:0007669"/>
    <property type="project" value="InterPro"/>
</dbReference>
<evidence type="ECO:0000256" key="4">
    <source>
        <dbReference type="PROSITE-ProRule" id="PRU00169"/>
    </source>
</evidence>
<keyword evidence="3" id="KW-0804">Transcription</keyword>
<dbReference type="GO" id="GO:0000160">
    <property type="term" value="P:phosphorelay signal transduction system"/>
    <property type="evidence" value="ECO:0007669"/>
    <property type="project" value="InterPro"/>
</dbReference>
<gene>
    <name evidence="8" type="ORF">IQ241_07525</name>
</gene>
<dbReference type="EMBL" id="JADEXG010000013">
    <property type="protein sequence ID" value="MBE9077147.1"/>
    <property type="molecule type" value="Genomic_DNA"/>
</dbReference>
<evidence type="ECO:0000256" key="2">
    <source>
        <dbReference type="ARBA" id="ARBA00023125"/>
    </source>
</evidence>
<dbReference type="Gene3D" id="1.10.10.10">
    <property type="entry name" value="Winged helix-like DNA-binding domain superfamily/Winged helix DNA-binding domain"/>
    <property type="match status" value="1"/>
</dbReference>
<dbReference type="PROSITE" id="PS50995">
    <property type="entry name" value="HTH_MARR_2"/>
    <property type="match status" value="1"/>
</dbReference>